<accession>A0AAE0G4X3</accession>
<name>A0AAE0G4X3_9CHLO</name>
<dbReference type="AlphaFoldDB" id="A0AAE0G4X3"/>
<gene>
    <name evidence="1" type="ORF">CYMTET_20646</name>
</gene>
<dbReference type="Proteomes" id="UP001190700">
    <property type="component" value="Unassembled WGS sequence"/>
</dbReference>
<keyword evidence="2" id="KW-1185">Reference proteome</keyword>
<sequence>MRFYQIQNPGSGLALLLTRSDRPENRTRPEQVYPHGSLVEVEGKLGGGNVPYVRPKDTSGWLPVTRDGEQTLLPVAVDEGMWAYTLEARTFVRPKDTSGWLFVTRDGKQTLLPVAVDEGMWPYTYGNATYVHLKDTSGWLPVTRDGEQTLLPVDVEKGTQAGMLCWSLVCTLVCACTVQLA</sequence>
<dbReference type="EMBL" id="LGRX02010096">
    <property type="protein sequence ID" value="KAK3270981.1"/>
    <property type="molecule type" value="Genomic_DNA"/>
</dbReference>
<evidence type="ECO:0000313" key="1">
    <source>
        <dbReference type="EMBL" id="KAK3270981.1"/>
    </source>
</evidence>
<proteinExistence type="predicted"/>
<organism evidence="1 2">
    <name type="scientific">Cymbomonas tetramitiformis</name>
    <dbReference type="NCBI Taxonomy" id="36881"/>
    <lineage>
        <taxon>Eukaryota</taxon>
        <taxon>Viridiplantae</taxon>
        <taxon>Chlorophyta</taxon>
        <taxon>Pyramimonadophyceae</taxon>
        <taxon>Pyramimonadales</taxon>
        <taxon>Pyramimonadaceae</taxon>
        <taxon>Cymbomonas</taxon>
    </lineage>
</organism>
<protein>
    <submittedName>
        <fullName evidence="1">Uncharacterized protein</fullName>
    </submittedName>
</protein>
<evidence type="ECO:0000313" key="2">
    <source>
        <dbReference type="Proteomes" id="UP001190700"/>
    </source>
</evidence>
<comment type="caution">
    <text evidence="1">The sequence shown here is derived from an EMBL/GenBank/DDBJ whole genome shotgun (WGS) entry which is preliminary data.</text>
</comment>
<reference evidence="1 2" key="1">
    <citation type="journal article" date="2015" name="Genome Biol. Evol.">
        <title>Comparative Genomics of a Bacterivorous Green Alga Reveals Evolutionary Causalities and Consequences of Phago-Mixotrophic Mode of Nutrition.</title>
        <authorList>
            <person name="Burns J.A."/>
            <person name="Paasch A."/>
            <person name="Narechania A."/>
            <person name="Kim E."/>
        </authorList>
    </citation>
    <scope>NUCLEOTIDE SEQUENCE [LARGE SCALE GENOMIC DNA]</scope>
    <source>
        <strain evidence="1 2">PLY_AMNH</strain>
    </source>
</reference>